<evidence type="ECO:0000259" key="13">
    <source>
        <dbReference type="Pfam" id="PF01288"/>
    </source>
</evidence>
<evidence type="ECO:0000313" key="14">
    <source>
        <dbReference type="EMBL" id="QGR03633.1"/>
    </source>
</evidence>
<dbReference type="GO" id="GO:0005524">
    <property type="term" value="F:ATP binding"/>
    <property type="evidence" value="ECO:0007669"/>
    <property type="project" value="UniProtKB-KW"/>
</dbReference>
<dbReference type="GO" id="GO:0003848">
    <property type="term" value="F:2-amino-4-hydroxy-6-hydroxymethyldihydropteridine diphosphokinase activity"/>
    <property type="evidence" value="ECO:0007669"/>
    <property type="project" value="UniProtKB-EC"/>
</dbReference>
<organism evidence="14 15">
    <name type="scientific">Ehrlichia ruminantium</name>
    <name type="common">heartwater rickettsia</name>
    <name type="synonym">Cowdria ruminantium</name>
    <dbReference type="NCBI Taxonomy" id="779"/>
    <lineage>
        <taxon>Bacteria</taxon>
        <taxon>Pseudomonadati</taxon>
        <taxon>Pseudomonadota</taxon>
        <taxon>Alphaproteobacteria</taxon>
        <taxon>Rickettsiales</taxon>
        <taxon>Anaplasmataceae</taxon>
        <taxon>Ehrlichia</taxon>
    </lineage>
</organism>
<evidence type="ECO:0000256" key="3">
    <source>
        <dbReference type="ARBA" id="ARBA00013253"/>
    </source>
</evidence>
<dbReference type="PANTHER" id="PTHR43071:SF1">
    <property type="entry name" value="2-AMINO-4-HYDROXY-6-HYDROXYMETHYLDIHYDROPTERIDINE PYROPHOSPHOKINASE"/>
    <property type="match status" value="1"/>
</dbReference>
<accession>A0AAE6QB26</accession>
<keyword evidence="5 14" id="KW-0808">Transferase</keyword>
<feature type="domain" description="7,8-dihydro-6-hydroxymethylpterin-pyrophosphokinase" evidence="13">
    <location>
        <begin position="13"/>
        <end position="141"/>
    </location>
</feature>
<dbReference type="InterPro" id="IPR000550">
    <property type="entry name" value="Hppk"/>
</dbReference>
<dbReference type="Pfam" id="PF01288">
    <property type="entry name" value="HPPK"/>
    <property type="match status" value="1"/>
</dbReference>
<dbReference type="PANTHER" id="PTHR43071">
    <property type="entry name" value="2-AMINO-4-HYDROXY-6-HYDROXYMETHYLDIHYDROPTERIDINE PYROPHOSPHOKINASE"/>
    <property type="match status" value="1"/>
</dbReference>
<evidence type="ECO:0000256" key="7">
    <source>
        <dbReference type="ARBA" id="ARBA00022777"/>
    </source>
</evidence>
<evidence type="ECO:0000256" key="10">
    <source>
        <dbReference type="ARBA" id="ARBA00029409"/>
    </source>
</evidence>
<protein>
    <recommendedName>
        <fullName evidence="4">2-amino-4-hydroxy-6-hydroxymethyldihydropteridine pyrophosphokinase</fullName>
        <ecNumber evidence="3">2.7.6.3</ecNumber>
    </recommendedName>
    <alternativeName>
        <fullName evidence="11">6-hydroxymethyl-7,8-dihydropterin pyrophosphokinase</fullName>
    </alternativeName>
    <alternativeName>
        <fullName evidence="12">7,8-dihydro-6-hydroxymethylpterin-pyrophosphokinase</fullName>
    </alternativeName>
</protein>
<dbReference type="Gene3D" id="3.30.70.560">
    <property type="entry name" value="7,8-Dihydro-6-hydroxymethylpterin-pyrophosphokinase HPPK"/>
    <property type="match status" value="1"/>
</dbReference>
<evidence type="ECO:0000256" key="2">
    <source>
        <dbReference type="ARBA" id="ARBA00005810"/>
    </source>
</evidence>
<comment type="function">
    <text evidence="10">Catalyzes the transfer of pyrophosphate from adenosine triphosphate (ATP) to 6-hydroxymethyl-7,8-dihydropterin, an enzymatic step in folate biosynthesis pathway.</text>
</comment>
<comment type="pathway">
    <text evidence="1">Cofactor biosynthesis; tetrahydrofolate biosynthesis; 2-amino-4-hydroxy-6-hydroxymethyl-7,8-dihydropteridine diphosphate from 7,8-dihydroneopterin triphosphate: step 4/4.</text>
</comment>
<evidence type="ECO:0000256" key="8">
    <source>
        <dbReference type="ARBA" id="ARBA00022840"/>
    </source>
</evidence>
<evidence type="ECO:0000256" key="5">
    <source>
        <dbReference type="ARBA" id="ARBA00022679"/>
    </source>
</evidence>
<evidence type="ECO:0000256" key="6">
    <source>
        <dbReference type="ARBA" id="ARBA00022741"/>
    </source>
</evidence>
<evidence type="ECO:0000256" key="1">
    <source>
        <dbReference type="ARBA" id="ARBA00005051"/>
    </source>
</evidence>
<keyword evidence="8" id="KW-0067">ATP-binding</keyword>
<dbReference type="EMBL" id="CP033455">
    <property type="protein sequence ID" value="QGR03633.1"/>
    <property type="molecule type" value="Genomic_DNA"/>
</dbReference>
<dbReference type="Proteomes" id="UP000422822">
    <property type="component" value="Chromosome"/>
</dbReference>
<dbReference type="GO" id="GO:0046656">
    <property type="term" value="P:folic acid biosynthetic process"/>
    <property type="evidence" value="ECO:0007669"/>
    <property type="project" value="UniProtKB-KW"/>
</dbReference>
<keyword evidence="9" id="KW-0289">Folate biosynthesis</keyword>
<dbReference type="InterPro" id="IPR035907">
    <property type="entry name" value="Hppk_sf"/>
</dbReference>
<keyword evidence="6" id="KW-0547">Nucleotide-binding</keyword>
<dbReference type="NCBIfam" id="TIGR01498">
    <property type="entry name" value="folK"/>
    <property type="match status" value="1"/>
</dbReference>
<evidence type="ECO:0000256" key="11">
    <source>
        <dbReference type="ARBA" id="ARBA00029766"/>
    </source>
</evidence>
<evidence type="ECO:0000256" key="12">
    <source>
        <dbReference type="ARBA" id="ARBA00033413"/>
    </source>
</evidence>
<dbReference type="SUPFAM" id="SSF55083">
    <property type="entry name" value="6-hydroxymethyl-7,8-dihydropterin pyrophosphokinase, HPPK"/>
    <property type="match status" value="1"/>
</dbReference>
<dbReference type="CDD" id="cd00483">
    <property type="entry name" value="HPPK"/>
    <property type="match status" value="1"/>
</dbReference>
<sequence>MELVCPSYNNIVVLALGSNCGNMLSHIKSAINMLPLYNITYSYVYKSMALLPENASSDWDTPFFNMVVSGYTNLSPNFMLERVKYIEKKLGRFNNEHWSPRCIDIDIILWGDKIIDEKHLSIPHKHMQDRDFVLVPLSDIHARFPHPKLKLSVQEMILNLHEINLIKQNKYILYNHL</sequence>
<dbReference type="GO" id="GO:0016301">
    <property type="term" value="F:kinase activity"/>
    <property type="evidence" value="ECO:0007669"/>
    <property type="project" value="UniProtKB-KW"/>
</dbReference>
<keyword evidence="7" id="KW-0418">Kinase</keyword>
<keyword evidence="15" id="KW-1185">Reference proteome</keyword>
<evidence type="ECO:0000256" key="4">
    <source>
        <dbReference type="ARBA" id="ARBA00016218"/>
    </source>
</evidence>
<comment type="similarity">
    <text evidence="2">Belongs to the HPPK family.</text>
</comment>
<gene>
    <name evidence="14" type="primary">folK</name>
    <name evidence="14" type="ORF">EDL80_03630</name>
</gene>
<reference evidence="14 15" key="1">
    <citation type="submission" date="2018-10" db="EMBL/GenBank/DDBJ databases">
        <title>Propagation and draft genome sequences of three atypical Erhlichia ruminantium isolates.</title>
        <authorList>
            <person name="Liebenberg J."/>
            <person name="Steyn H."/>
            <person name="Josemans A."/>
            <person name="Zweygarth E."/>
        </authorList>
    </citation>
    <scope>NUCLEOTIDE SEQUENCE [LARGE SCALE GENOMIC DNA]</scope>
    <source>
        <strain evidence="14 15">Omatjenne</strain>
    </source>
</reference>
<evidence type="ECO:0000256" key="9">
    <source>
        <dbReference type="ARBA" id="ARBA00022909"/>
    </source>
</evidence>
<evidence type="ECO:0000313" key="15">
    <source>
        <dbReference type="Proteomes" id="UP000422822"/>
    </source>
</evidence>
<dbReference type="EC" id="2.7.6.3" evidence="3"/>
<dbReference type="AlphaFoldDB" id="A0AAE6QB26"/>
<dbReference type="RefSeq" id="WP_158406821.1">
    <property type="nucleotide sequence ID" value="NZ_CP033454.1"/>
</dbReference>
<proteinExistence type="inferred from homology"/>
<name>A0AAE6QB26_EHRRU</name>